<evidence type="ECO:0000313" key="2">
    <source>
        <dbReference type="Proteomes" id="UP001146019"/>
    </source>
</evidence>
<protein>
    <submittedName>
        <fullName evidence="1">Uncharacterized protein</fullName>
    </submittedName>
</protein>
<gene>
    <name evidence="1" type="ORF">OSH00_15785</name>
</gene>
<sequence length="56" mass="6530">MKLENSRTIFLVSLRSQLLKPAQFQLQRKPFMKYQDSNAFPVEANPYPALNIGEFL</sequence>
<comment type="caution">
    <text evidence="1">The sequence shown here is derived from an EMBL/GenBank/DDBJ whole genome shotgun (WGS) entry which is preliminary data.</text>
</comment>
<dbReference type="AlphaFoldDB" id="A0A9X3DW45"/>
<dbReference type="EMBL" id="JAPKMY010000009">
    <property type="protein sequence ID" value="MCX5469188.1"/>
    <property type="molecule type" value="Genomic_DNA"/>
</dbReference>
<evidence type="ECO:0000313" key="1">
    <source>
        <dbReference type="EMBL" id="MCX5469188.1"/>
    </source>
</evidence>
<dbReference type="RefSeq" id="WP_266131232.1">
    <property type="nucleotide sequence ID" value="NZ_JAPKMY010000009.1"/>
</dbReference>
<organism evidence="1 2">
    <name type="scientific">Acinetobacter nematophilus</name>
    <dbReference type="NCBI Taxonomy" id="2994642"/>
    <lineage>
        <taxon>Bacteria</taxon>
        <taxon>Pseudomonadati</taxon>
        <taxon>Pseudomonadota</taxon>
        <taxon>Gammaproteobacteria</taxon>
        <taxon>Moraxellales</taxon>
        <taxon>Moraxellaceae</taxon>
        <taxon>Acinetobacter</taxon>
    </lineage>
</organism>
<dbReference type="Proteomes" id="UP001146019">
    <property type="component" value="Unassembled WGS sequence"/>
</dbReference>
<name>A0A9X3DW45_9GAMM</name>
<proteinExistence type="predicted"/>
<accession>A0A9X3DW45</accession>
<keyword evidence="2" id="KW-1185">Reference proteome</keyword>
<reference evidence="1" key="1">
    <citation type="submission" date="2022-11" db="EMBL/GenBank/DDBJ databases">
        <title>Biodiversity and phylogenetic relationships of bacteria.</title>
        <authorList>
            <person name="Machado R.A.R."/>
            <person name="Bhat A."/>
            <person name="Loulou A."/>
            <person name="Kallel S."/>
        </authorList>
    </citation>
    <scope>NUCLEOTIDE SEQUENCE</scope>
    <source>
        <strain evidence="1">A-IN1</strain>
    </source>
</reference>